<feature type="compositionally biased region" description="Basic and acidic residues" evidence="1">
    <location>
        <begin position="8"/>
        <end position="23"/>
    </location>
</feature>
<dbReference type="AlphaFoldDB" id="A0AAD7PRR4"/>
<evidence type="ECO:0000256" key="1">
    <source>
        <dbReference type="SAM" id="MobiDB-lite"/>
    </source>
</evidence>
<dbReference type="PANTHER" id="PTHR37187:SF7">
    <property type="entry name" value="EXPRESSED PROTEIN"/>
    <property type="match status" value="1"/>
</dbReference>
<dbReference type="EMBL" id="JARAOO010000006">
    <property type="protein sequence ID" value="KAJ7965097.1"/>
    <property type="molecule type" value="Genomic_DNA"/>
</dbReference>
<dbReference type="PANTHER" id="PTHR37187">
    <property type="entry name" value="EXPRESSED PROTEIN"/>
    <property type="match status" value="1"/>
</dbReference>
<feature type="region of interest" description="Disordered" evidence="1">
    <location>
        <begin position="204"/>
        <end position="223"/>
    </location>
</feature>
<gene>
    <name evidence="2" type="ORF">O6P43_014802</name>
</gene>
<dbReference type="Proteomes" id="UP001163823">
    <property type="component" value="Chromosome 6"/>
</dbReference>
<evidence type="ECO:0000313" key="2">
    <source>
        <dbReference type="EMBL" id="KAJ7965097.1"/>
    </source>
</evidence>
<organism evidence="2 3">
    <name type="scientific">Quillaja saponaria</name>
    <name type="common">Soap bark tree</name>
    <dbReference type="NCBI Taxonomy" id="32244"/>
    <lineage>
        <taxon>Eukaryota</taxon>
        <taxon>Viridiplantae</taxon>
        <taxon>Streptophyta</taxon>
        <taxon>Embryophyta</taxon>
        <taxon>Tracheophyta</taxon>
        <taxon>Spermatophyta</taxon>
        <taxon>Magnoliopsida</taxon>
        <taxon>eudicotyledons</taxon>
        <taxon>Gunneridae</taxon>
        <taxon>Pentapetalae</taxon>
        <taxon>rosids</taxon>
        <taxon>fabids</taxon>
        <taxon>Fabales</taxon>
        <taxon>Quillajaceae</taxon>
        <taxon>Quillaja</taxon>
    </lineage>
</organism>
<feature type="region of interest" description="Disordered" evidence="1">
    <location>
        <begin position="1"/>
        <end position="30"/>
    </location>
</feature>
<feature type="region of interest" description="Disordered" evidence="1">
    <location>
        <begin position="44"/>
        <end position="88"/>
    </location>
</feature>
<feature type="compositionally biased region" description="Basic and acidic residues" evidence="1">
    <location>
        <begin position="53"/>
        <end position="77"/>
    </location>
</feature>
<sequence>MEGSSNGELKETQKVDSQDEDKQVIIQDAGDVKSVVDSEREIDLSNGNFVSADEIHGDNSTRSDRSLDEVTEPKEEGPQIVESGQVEEKEEFSESVVDSVQPVLSAFNDIIDGNKASIDNLVASNNIELEKKEKVMPLPGEEVKGLKDNSLPSLKETNVNEGLKGTQELAADEVLKGIEETNLPILEEKIISFPDADALKETGDANFSSPEAEENNGISDATIPYENNEVPLTITDAVSKGIEDTKLQDLDKSVGESSAADEASEENANDESQPLANIHAVDTSNALVQARQRNISEGTGNPTIISVSPRHLSSWKSCCGLLDILHSRDK</sequence>
<proteinExistence type="predicted"/>
<reference evidence="2" key="1">
    <citation type="journal article" date="2023" name="Science">
        <title>Elucidation of the pathway for biosynthesis of saponin adjuvants from the soapbark tree.</title>
        <authorList>
            <person name="Reed J."/>
            <person name="Orme A."/>
            <person name="El-Demerdash A."/>
            <person name="Owen C."/>
            <person name="Martin L.B.B."/>
            <person name="Misra R.C."/>
            <person name="Kikuchi S."/>
            <person name="Rejzek M."/>
            <person name="Martin A.C."/>
            <person name="Harkess A."/>
            <person name="Leebens-Mack J."/>
            <person name="Louveau T."/>
            <person name="Stephenson M.J."/>
            <person name="Osbourn A."/>
        </authorList>
    </citation>
    <scope>NUCLEOTIDE SEQUENCE</scope>
    <source>
        <strain evidence="2">S10</strain>
    </source>
</reference>
<keyword evidence="3" id="KW-1185">Reference proteome</keyword>
<comment type="caution">
    <text evidence="2">The sequence shown here is derived from an EMBL/GenBank/DDBJ whole genome shotgun (WGS) entry which is preliminary data.</text>
</comment>
<feature type="region of interest" description="Disordered" evidence="1">
    <location>
        <begin position="246"/>
        <end position="275"/>
    </location>
</feature>
<protein>
    <submittedName>
        <fullName evidence="2">Uncharacterized protein</fullName>
    </submittedName>
</protein>
<dbReference type="KEGG" id="qsa:O6P43_014802"/>
<evidence type="ECO:0000313" key="3">
    <source>
        <dbReference type="Proteomes" id="UP001163823"/>
    </source>
</evidence>
<accession>A0AAD7PRR4</accession>
<name>A0AAD7PRR4_QUISA</name>